<feature type="compositionally biased region" description="Acidic residues" evidence="1">
    <location>
        <begin position="158"/>
        <end position="170"/>
    </location>
</feature>
<gene>
    <name evidence="2" type="ORF">UFOPK2295_00957</name>
</gene>
<evidence type="ECO:0000256" key="1">
    <source>
        <dbReference type="SAM" id="MobiDB-lite"/>
    </source>
</evidence>
<accession>A0A6J6MI76</accession>
<feature type="compositionally biased region" description="Acidic residues" evidence="1">
    <location>
        <begin position="180"/>
        <end position="192"/>
    </location>
</feature>
<evidence type="ECO:0000313" key="2">
    <source>
        <dbReference type="EMBL" id="CAB4673622.1"/>
    </source>
</evidence>
<dbReference type="EMBL" id="CAEZWV010000018">
    <property type="protein sequence ID" value="CAB4673622.1"/>
    <property type="molecule type" value="Genomic_DNA"/>
</dbReference>
<proteinExistence type="predicted"/>
<organism evidence="2">
    <name type="scientific">freshwater metagenome</name>
    <dbReference type="NCBI Taxonomy" id="449393"/>
    <lineage>
        <taxon>unclassified sequences</taxon>
        <taxon>metagenomes</taxon>
        <taxon>ecological metagenomes</taxon>
    </lineage>
</organism>
<protein>
    <submittedName>
        <fullName evidence="2">Unannotated protein</fullName>
    </submittedName>
</protein>
<name>A0A6J6MI76_9ZZZZ</name>
<dbReference type="AlphaFoldDB" id="A0A6J6MI76"/>
<sequence length="192" mass="19691">MKTGIATAISVAGVIVAGVAAFAVNNTVLGASSAAGSEIVSTNRPAGATPINSGLVSATNAKATPINSTTTTYTVGSAGSVVIDTATGAAVVTGIAPAVGFTSESAVTDAMGVVTVRFKSTMQHLDFIAQMVNGQVTVNVKDVTPASLQQSPPRQDHDDDDDDHDEDENHDDDRHGDKDDHDDEDHDDEDDD</sequence>
<feature type="region of interest" description="Disordered" evidence="1">
    <location>
        <begin position="144"/>
        <end position="192"/>
    </location>
</feature>
<reference evidence="2" key="1">
    <citation type="submission" date="2020-05" db="EMBL/GenBank/DDBJ databases">
        <authorList>
            <person name="Chiriac C."/>
            <person name="Salcher M."/>
            <person name="Ghai R."/>
            <person name="Kavagutti S V."/>
        </authorList>
    </citation>
    <scope>NUCLEOTIDE SEQUENCE</scope>
</reference>